<feature type="transmembrane region" description="Helical" evidence="6">
    <location>
        <begin position="189"/>
        <end position="209"/>
    </location>
</feature>
<dbReference type="Proteomes" id="UP000503640">
    <property type="component" value="Unassembled WGS sequence"/>
</dbReference>
<feature type="transmembrane region" description="Helical" evidence="6">
    <location>
        <begin position="53"/>
        <end position="72"/>
    </location>
</feature>
<dbReference type="GO" id="GO:0022857">
    <property type="term" value="F:transmembrane transporter activity"/>
    <property type="evidence" value="ECO:0007669"/>
    <property type="project" value="InterPro"/>
</dbReference>
<feature type="transmembrane region" description="Helical" evidence="6">
    <location>
        <begin position="309"/>
        <end position="326"/>
    </location>
</feature>
<evidence type="ECO:0000313" key="7">
    <source>
        <dbReference type="EMBL" id="GEJ57152.1"/>
    </source>
</evidence>
<evidence type="ECO:0000313" key="8">
    <source>
        <dbReference type="Proteomes" id="UP000503640"/>
    </source>
</evidence>
<comment type="similarity">
    <text evidence="2">Belongs to the SLC13A/DASS transporter (TC 2.A.47) family. DIT1 subfamily.</text>
</comment>
<dbReference type="AlphaFoldDB" id="A0A7I9VL66"/>
<evidence type="ECO:0000256" key="5">
    <source>
        <dbReference type="ARBA" id="ARBA00023136"/>
    </source>
</evidence>
<evidence type="ECO:0000256" key="2">
    <source>
        <dbReference type="ARBA" id="ARBA00007349"/>
    </source>
</evidence>
<keyword evidence="3 6" id="KW-0812">Transmembrane</keyword>
<evidence type="ECO:0000256" key="3">
    <source>
        <dbReference type="ARBA" id="ARBA00022692"/>
    </source>
</evidence>
<feature type="transmembrane region" description="Helical" evidence="6">
    <location>
        <begin position="338"/>
        <end position="364"/>
    </location>
</feature>
<protein>
    <submittedName>
        <fullName evidence="7">2-oxoglutarate translocator</fullName>
    </submittedName>
</protein>
<reference evidence="8" key="1">
    <citation type="journal article" date="2020" name="Appl. Environ. Microbiol.">
        <title>Diazotrophic Anaeromyxobacter Isolates from Soils.</title>
        <authorList>
            <person name="Masuda Y."/>
            <person name="Yamanaka H."/>
            <person name="Xu Z.X."/>
            <person name="Shiratori Y."/>
            <person name="Aono T."/>
            <person name="Amachi S."/>
            <person name="Senoo K."/>
            <person name="Itoh H."/>
        </authorList>
    </citation>
    <scope>NUCLEOTIDE SEQUENCE [LARGE SCALE GENOMIC DNA]</scope>
    <source>
        <strain evidence="8">R267</strain>
    </source>
</reference>
<evidence type="ECO:0000256" key="4">
    <source>
        <dbReference type="ARBA" id="ARBA00022989"/>
    </source>
</evidence>
<name>A0A7I9VL66_9BACT</name>
<dbReference type="GO" id="GO:0016020">
    <property type="term" value="C:membrane"/>
    <property type="evidence" value="ECO:0007669"/>
    <property type="project" value="UniProtKB-SubCell"/>
</dbReference>
<accession>A0A7I9VL66</accession>
<feature type="transmembrane region" description="Helical" evidence="6">
    <location>
        <begin position="102"/>
        <end position="118"/>
    </location>
</feature>
<feature type="transmembrane region" description="Helical" evidence="6">
    <location>
        <begin position="376"/>
        <end position="394"/>
    </location>
</feature>
<evidence type="ECO:0000256" key="6">
    <source>
        <dbReference type="SAM" id="Phobius"/>
    </source>
</evidence>
<keyword evidence="5 6" id="KW-0472">Membrane</keyword>
<proteinExistence type="inferred from homology"/>
<feature type="transmembrane region" description="Helical" evidence="6">
    <location>
        <begin position="77"/>
        <end position="96"/>
    </location>
</feature>
<dbReference type="RefSeq" id="WP_176064635.1">
    <property type="nucleotide sequence ID" value="NZ_BJTG01000004.1"/>
</dbReference>
<comment type="caution">
    <text evidence="7">The sequence shown here is derived from an EMBL/GenBank/DDBJ whole genome shotgun (WGS) entry which is preliminary data.</text>
</comment>
<organism evidence="7 8">
    <name type="scientific">Anaeromyxobacter diazotrophicus</name>
    <dbReference type="NCBI Taxonomy" id="2590199"/>
    <lineage>
        <taxon>Bacteria</taxon>
        <taxon>Pseudomonadati</taxon>
        <taxon>Myxococcota</taxon>
        <taxon>Myxococcia</taxon>
        <taxon>Myxococcales</taxon>
        <taxon>Cystobacterineae</taxon>
        <taxon>Anaeromyxobacteraceae</taxon>
        <taxon>Anaeromyxobacter</taxon>
    </lineage>
</organism>
<evidence type="ECO:0000256" key="1">
    <source>
        <dbReference type="ARBA" id="ARBA00004141"/>
    </source>
</evidence>
<dbReference type="PANTHER" id="PTHR42826">
    <property type="entry name" value="DICARBOXYLATE TRANSPORTER 2.1, CHLOROPLASTIC"/>
    <property type="match status" value="1"/>
</dbReference>
<dbReference type="InterPro" id="IPR030676">
    <property type="entry name" value="CitT-rel"/>
</dbReference>
<dbReference type="Pfam" id="PF00939">
    <property type="entry name" value="Na_sulph_symp"/>
    <property type="match status" value="1"/>
</dbReference>
<feature type="transmembrane region" description="Helical" evidence="6">
    <location>
        <begin position="139"/>
        <end position="159"/>
    </location>
</feature>
<dbReference type="EMBL" id="BJTG01000004">
    <property type="protein sequence ID" value="GEJ57152.1"/>
    <property type="molecule type" value="Genomic_DNA"/>
</dbReference>
<sequence>MPSLVVESLPSRAAPPPAPPAWWRRRGARLALPAALAASCFVLPAPAGLTGPAWRLLGIFVATVLLILLNALPEPSAVLLGVTAAALTAVPLKAVLAGYADSTFWLIITAVMMSVGFRKSGLAGRVGLLLLRAFGRTPLGLAYVFGALDLLLATSIPAAPARTGGLVYPLARGVLDVTEAKGGEGGRRLGAYLTVSLYMLSMVTGSLFLTGMAPNVLNASLAAKILGVQLTWPLWTLAAAPGFLLFLGLPVLVSRLAPPGVLPVAAARERSRAALAALGPMKPREWIVAATFSLALGLWATSSLTGVNIAVVAFAGVSVLLVTHVIEWKDLADSKETWSALVWFGGILGLASALDGTGFFKWLTAAIQGCLPPGRMGTGAAFLLIALLATLPHYLFPSLVAYVATFSPVVFSFIAATGAPRYPAALLACFLMTISSTLTHYGNGLGPMLFDTGYVGKATWWKVGLAVTALAAALYLAVGLPYWRLVGLYR</sequence>
<comment type="subcellular location">
    <subcellularLocation>
        <location evidence="1">Membrane</location>
        <topology evidence="1">Multi-pass membrane protein</topology>
    </subcellularLocation>
</comment>
<dbReference type="NCBIfam" id="TIGR00785">
    <property type="entry name" value="dass"/>
    <property type="match status" value="1"/>
</dbReference>
<keyword evidence="4 6" id="KW-1133">Transmembrane helix</keyword>
<feature type="transmembrane region" description="Helical" evidence="6">
    <location>
        <begin position="230"/>
        <end position="253"/>
    </location>
</feature>
<feature type="transmembrane region" description="Helical" evidence="6">
    <location>
        <begin position="463"/>
        <end position="483"/>
    </location>
</feature>
<keyword evidence="8" id="KW-1185">Reference proteome</keyword>
<dbReference type="InterPro" id="IPR001898">
    <property type="entry name" value="SLC13A/DASS"/>
</dbReference>
<feature type="transmembrane region" description="Helical" evidence="6">
    <location>
        <begin position="424"/>
        <end position="443"/>
    </location>
</feature>
<gene>
    <name evidence="7" type="ORF">AMYX_18930</name>
</gene>